<accession>A0ABD2D3C7</accession>
<organism evidence="2 3">
    <name type="scientific">Vespula maculifrons</name>
    <name type="common">Eastern yellow jacket</name>
    <name type="synonym">Wasp</name>
    <dbReference type="NCBI Taxonomy" id="7453"/>
    <lineage>
        <taxon>Eukaryota</taxon>
        <taxon>Metazoa</taxon>
        <taxon>Ecdysozoa</taxon>
        <taxon>Arthropoda</taxon>
        <taxon>Hexapoda</taxon>
        <taxon>Insecta</taxon>
        <taxon>Pterygota</taxon>
        <taxon>Neoptera</taxon>
        <taxon>Endopterygota</taxon>
        <taxon>Hymenoptera</taxon>
        <taxon>Apocrita</taxon>
        <taxon>Aculeata</taxon>
        <taxon>Vespoidea</taxon>
        <taxon>Vespidae</taxon>
        <taxon>Vespinae</taxon>
        <taxon>Vespula</taxon>
    </lineage>
</organism>
<keyword evidence="1" id="KW-1133">Transmembrane helix</keyword>
<evidence type="ECO:0000256" key="1">
    <source>
        <dbReference type="SAM" id="Phobius"/>
    </source>
</evidence>
<sequence length="110" mass="12480">MGVAHIRFKRFQYGSYDVDTVTKGMRILLGGNIINVLTNEMVQDKENTIMLAPAILLYMPTISIYYLLSRTRKQPNLSKDAQDQIAKAIAARMRPFAAENRKTKVSSEEV</sequence>
<dbReference type="EMBL" id="JAYRBN010000007">
    <property type="protein sequence ID" value="KAL2751519.1"/>
    <property type="molecule type" value="Genomic_DNA"/>
</dbReference>
<keyword evidence="3" id="KW-1185">Reference proteome</keyword>
<evidence type="ECO:0000313" key="3">
    <source>
        <dbReference type="Proteomes" id="UP001607303"/>
    </source>
</evidence>
<keyword evidence="1" id="KW-0812">Transmembrane</keyword>
<keyword evidence="1" id="KW-0472">Membrane</keyword>
<comment type="caution">
    <text evidence="2">The sequence shown here is derived from an EMBL/GenBank/DDBJ whole genome shotgun (WGS) entry which is preliminary data.</text>
</comment>
<protein>
    <submittedName>
        <fullName evidence="2">Uncharacterized protein</fullName>
    </submittedName>
</protein>
<feature type="transmembrane region" description="Helical" evidence="1">
    <location>
        <begin position="49"/>
        <end position="68"/>
    </location>
</feature>
<proteinExistence type="predicted"/>
<reference evidence="2 3" key="1">
    <citation type="journal article" date="2024" name="Ann. Entomol. Soc. Am.">
        <title>Genomic analyses of the southern and eastern yellowjacket wasps (Hymenoptera: Vespidae) reveal evolutionary signatures of social life.</title>
        <authorList>
            <person name="Catto M.A."/>
            <person name="Caine P.B."/>
            <person name="Orr S.E."/>
            <person name="Hunt B.G."/>
            <person name="Goodisman M.A.D."/>
        </authorList>
    </citation>
    <scope>NUCLEOTIDE SEQUENCE [LARGE SCALE GENOMIC DNA]</scope>
    <source>
        <strain evidence="2">232</strain>
        <tissue evidence="2">Head and thorax</tissue>
    </source>
</reference>
<dbReference type="Proteomes" id="UP001607303">
    <property type="component" value="Unassembled WGS sequence"/>
</dbReference>
<name>A0ABD2D3C7_VESMC</name>
<dbReference type="AlphaFoldDB" id="A0ABD2D3C7"/>
<evidence type="ECO:0000313" key="2">
    <source>
        <dbReference type="EMBL" id="KAL2751519.1"/>
    </source>
</evidence>
<gene>
    <name evidence="2" type="ORF">V1477_000677</name>
</gene>